<dbReference type="EMBL" id="JADXDR010000168">
    <property type="protein sequence ID" value="KAI7836967.1"/>
    <property type="molecule type" value="Genomic_DNA"/>
</dbReference>
<evidence type="ECO:0000313" key="2">
    <source>
        <dbReference type="EMBL" id="KAI7836967.1"/>
    </source>
</evidence>
<feature type="region of interest" description="Disordered" evidence="1">
    <location>
        <begin position="24"/>
        <end position="114"/>
    </location>
</feature>
<proteinExistence type="predicted"/>
<gene>
    <name evidence="2" type="ORF">COHA_009151</name>
</gene>
<evidence type="ECO:0000313" key="3">
    <source>
        <dbReference type="Proteomes" id="UP001205105"/>
    </source>
</evidence>
<name>A0AAD5DFX2_9CHLO</name>
<dbReference type="Proteomes" id="UP001205105">
    <property type="component" value="Unassembled WGS sequence"/>
</dbReference>
<dbReference type="AlphaFoldDB" id="A0AAD5DFX2"/>
<comment type="caution">
    <text evidence="2">The sequence shown here is derived from an EMBL/GenBank/DDBJ whole genome shotgun (WGS) entry which is preliminary data.</text>
</comment>
<feature type="compositionally biased region" description="Basic and acidic residues" evidence="1">
    <location>
        <begin position="57"/>
        <end position="68"/>
    </location>
</feature>
<evidence type="ECO:0000256" key="1">
    <source>
        <dbReference type="SAM" id="MobiDB-lite"/>
    </source>
</evidence>
<protein>
    <submittedName>
        <fullName evidence="2">Uncharacterized protein</fullName>
    </submittedName>
</protein>
<accession>A0AAD5DFX2</accession>
<sequence length="114" mass="12064">MQAFRVCSGSRRLAARPLHTARTLWAGKQGTADQAGGPGLPPRGPQSEAEVNQTRSRVYEGDKVEDAPKYQTVKPGQEQPAAGDIASGQESERVRTPASPGRPQDTSEPVGGPM</sequence>
<keyword evidence="3" id="KW-1185">Reference proteome</keyword>
<reference evidence="2" key="1">
    <citation type="submission" date="2020-11" db="EMBL/GenBank/DDBJ databases">
        <title>Chlorella ohadii genome sequencing and assembly.</title>
        <authorList>
            <person name="Murik O."/>
            <person name="Treves H."/>
            <person name="Kedem I."/>
            <person name="Shotland Y."/>
            <person name="Kaplan A."/>
        </authorList>
    </citation>
    <scope>NUCLEOTIDE SEQUENCE</scope>
    <source>
        <strain evidence="2">1</strain>
    </source>
</reference>
<organism evidence="2 3">
    <name type="scientific">Chlorella ohadii</name>
    <dbReference type="NCBI Taxonomy" id="2649997"/>
    <lineage>
        <taxon>Eukaryota</taxon>
        <taxon>Viridiplantae</taxon>
        <taxon>Chlorophyta</taxon>
        <taxon>core chlorophytes</taxon>
        <taxon>Trebouxiophyceae</taxon>
        <taxon>Chlorellales</taxon>
        <taxon>Chlorellaceae</taxon>
        <taxon>Chlorella clade</taxon>
        <taxon>Chlorella</taxon>
    </lineage>
</organism>